<dbReference type="PANTHER" id="PTHR31851">
    <property type="entry name" value="FE(2+)/MN(2+) TRANSPORTER PCL1"/>
    <property type="match status" value="1"/>
</dbReference>
<protein>
    <recommendedName>
        <fullName evidence="8">VIT family protein</fullName>
    </recommendedName>
</protein>
<evidence type="ECO:0000313" key="7">
    <source>
        <dbReference type="Proteomes" id="UP000034705"/>
    </source>
</evidence>
<feature type="transmembrane region" description="Helical" evidence="5">
    <location>
        <begin position="93"/>
        <end position="116"/>
    </location>
</feature>
<evidence type="ECO:0000256" key="1">
    <source>
        <dbReference type="ARBA" id="ARBA00004127"/>
    </source>
</evidence>
<proteinExistence type="predicted"/>
<keyword evidence="2 5" id="KW-0812">Transmembrane</keyword>
<evidence type="ECO:0000256" key="4">
    <source>
        <dbReference type="ARBA" id="ARBA00023136"/>
    </source>
</evidence>
<evidence type="ECO:0000256" key="2">
    <source>
        <dbReference type="ARBA" id="ARBA00022692"/>
    </source>
</evidence>
<feature type="transmembrane region" description="Helical" evidence="5">
    <location>
        <begin position="21"/>
        <end position="41"/>
    </location>
</feature>
<dbReference type="Proteomes" id="UP000034705">
    <property type="component" value="Unassembled WGS sequence"/>
</dbReference>
<comment type="caution">
    <text evidence="6">The sequence shown here is derived from an EMBL/GenBank/DDBJ whole genome shotgun (WGS) entry which is preliminary data.</text>
</comment>
<evidence type="ECO:0000313" key="6">
    <source>
        <dbReference type="EMBL" id="KKU33997.1"/>
    </source>
</evidence>
<evidence type="ECO:0000256" key="3">
    <source>
        <dbReference type="ARBA" id="ARBA00022989"/>
    </source>
</evidence>
<dbReference type="GO" id="GO:0012505">
    <property type="term" value="C:endomembrane system"/>
    <property type="evidence" value="ECO:0007669"/>
    <property type="project" value="UniProtKB-SubCell"/>
</dbReference>
<feature type="transmembrane region" description="Helical" evidence="5">
    <location>
        <begin position="47"/>
        <end position="72"/>
    </location>
</feature>
<dbReference type="GO" id="GO:0030026">
    <property type="term" value="P:intracellular manganese ion homeostasis"/>
    <property type="evidence" value="ECO:0007669"/>
    <property type="project" value="InterPro"/>
</dbReference>
<feature type="transmembrane region" description="Helical" evidence="5">
    <location>
        <begin position="156"/>
        <end position="178"/>
    </location>
</feature>
<keyword evidence="3 5" id="KW-1133">Transmembrane helix</keyword>
<dbReference type="CDD" id="cd01059">
    <property type="entry name" value="CCC1_like"/>
    <property type="match status" value="1"/>
</dbReference>
<reference evidence="6 7" key="1">
    <citation type="journal article" date="2015" name="Nature">
        <title>rRNA introns, odd ribosomes, and small enigmatic genomes across a large radiation of phyla.</title>
        <authorList>
            <person name="Brown C.T."/>
            <person name="Hug L.A."/>
            <person name="Thomas B.C."/>
            <person name="Sharon I."/>
            <person name="Castelle C.J."/>
            <person name="Singh A."/>
            <person name="Wilkins M.J."/>
            <person name="Williams K.H."/>
            <person name="Banfield J.F."/>
        </authorList>
    </citation>
    <scope>NUCLEOTIDE SEQUENCE [LARGE SCALE GENOMIC DNA]</scope>
</reference>
<dbReference type="Pfam" id="PF01988">
    <property type="entry name" value="VIT1"/>
    <property type="match status" value="2"/>
</dbReference>
<feature type="transmembrane region" description="Helical" evidence="5">
    <location>
        <begin position="122"/>
        <end position="144"/>
    </location>
</feature>
<evidence type="ECO:0008006" key="8">
    <source>
        <dbReference type="Google" id="ProtNLM"/>
    </source>
</evidence>
<accession>A0A0G1PMR5</accession>
<comment type="subcellular location">
    <subcellularLocation>
        <location evidence="1">Endomembrane system</location>
        <topology evidence="1">Multi-pass membrane protein</topology>
    </subcellularLocation>
</comment>
<organism evidence="6 7">
    <name type="scientific">Candidatus Uhrbacteria bacterium GW2011_GWF2_46_218</name>
    <dbReference type="NCBI Taxonomy" id="1619001"/>
    <lineage>
        <taxon>Bacteria</taxon>
        <taxon>Candidatus Uhriibacteriota</taxon>
    </lineage>
</organism>
<name>A0A0G1PMR5_9BACT</name>
<evidence type="ECO:0000256" key="5">
    <source>
        <dbReference type="SAM" id="Phobius"/>
    </source>
</evidence>
<dbReference type="EMBL" id="LCMG01000005">
    <property type="protein sequence ID" value="KKU33997.1"/>
    <property type="molecule type" value="Genomic_DNA"/>
</dbReference>
<dbReference type="AlphaFoldDB" id="A0A0G1PMR5"/>
<keyword evidence="4 5" id="KW-0472">Membrane</keyword>
<sequence>MFAWHKRSWWNRITHDNMREVIFGMEDSLITSLGTVTGMAAGGQDRFVILLSGVVVTIVSIASMSAGSYLSAKSAIGIQKPFQSESRLVFASLRSALTMAVSYAAGGFLPLLPYLFLPIATALYITPCFIALILFCVGIGSAYYTKRSYWKSGLEMMGVSLGAAVIGYLIGQEFTLFFNQEL</sequence>
<dbReference type="GO" id="GO:0005384">
    <property type="term" value="F:manganese ion transmembrane transporter activity"/>
    <property type="evidence" value="ECO:0007669"/>
    <property type="project" value="InterPro"/>
</dbReference>
<gene>
    <name evidence="6" type="ORF">UX45_C0005G0007</name>
</gene>
<dbReference type="InterPro" id="IPR008217">
    <property type="entry name" value="Ccc1_fam"/>
</dbReference>